<dbReference type="Proteomes" id="UP000198584">
    <property type="component" value="Unassembled WGS sequence"/>
</dbReference>
<evidence type="ECO:0000313" key="2">
    <source>
        <dbReference type="Proteomes" id="UP000198584"/>
    </source>
</evidence>
<organism evidence="1 2">
    <name type="scientific">Thalassobacillus cyri</name>
    <dbReference type="NCBI Taxonomy" id="571932"/>
    <lineage>
        <taxon>Bacteria</taxon>
        <taxon>Bacillati</taxon>
        <taxon>Bacillota</taxon>
        <taxon>Bacilli</taxon>
        <taxon>Bacillales</taxon>
        <taxon>Bacillaceae</taxon>
        <taxon>Thalassobacillus</taxon>
    </lineage>
</organism>
<dbReference type="EMBL" id="FNQR01000001">
    <property type="protein sequence ID" value="SDZ83986.1"/>
    <property type="molecule type" value="Genomic_DNA"/>
</dbReference>
<evidence type="ECO:0000313" key="1">
    <source>
        <dbReference type="EMBL" id="SDZ83986.1"/>
    </source>
</evidence>
<dbReference type="AlphaFoldDB" id="A0A1H3WA64"/>
<keyword evidence="2" id="KW-1185">Reference proteome</keyword>
<accession>A0A1H3WA64</accession>
<dbReference type="OrthoDB" id="2971340at2"/>
<name>A0A1H3WA64_9BACI</name>
<protein>
    <submittedName>
        <fullName evidence="1">Uncharacterized protein</fullName>
    </submittedName>
</protein>
<reference evidence="1 2" key="1">
    <citation type="submission" date="2016-10" db="EMBL/GenBank/DDBJ databases">
        <authorList>
            <person name="de Groot N.N."/>
        </authorList>
    </citation>
    <scope>NUCLEOTIDE SEQUENCE [LARGE SCALE GENOMIC DNA]</scope>
    <source>
        <strain evidence="1 2">CCM7597</strain>
    </source>
</reference>
<gene>
    <name evidence="1" type="ORF">SAMN05421743_101379</name>
</gene>
<proteinExistence type="predicted"/>
<dbReference type="RefSeq" id="WP_093041680.1">
    <property type="nucleotide sequence ID" value="NZ_FNQR01000001.1"/>
</dbReference>
<sequence length="71" mass="8466">MLVQVQWLSYCKESELDRPELFKRIDELNVEDRIGNDIEQLKEEVKKEIVKMYDVANEEVQIIKCHIENSA</sequence>